<feature type="transmembrane region" description="Helical" evidence="2">
    <location>
        <begin position="173"/>
        <end position="195"/>
    </location>
</feature>
<evidence type="ECO:0000259" key="3">
    <source>
        <dbReference type="PROSITE" id="PS50850"/>
    </source>
</evidence>
<dbReference type="InterPro" id="IPR011701">
    <property type="entry name" value="MFS"/>
</dbReference>
<keyword evidence="2" id="KW-1133">Transmembrane helix</keyword>
<dbReference type="Gene3D" id="1.20.1250.20">
    <property type="entry name" value="MFS general substrate transporter like domains"/>
    <property type="match status" value="1"/>
</dbReference>
<accession>A0ABM0N0U9</accession>
<proteinExistence type="predicted"/>
<dbReference type="RefSeq" id="XP_006825890.1">
    <property type="nucleotide sequence ID" value="XM_006825827.1"/>
</dbReference>
<feature type="transmembrane region" description="Helical" evidence="2">
    <location>
        <begin position="143"/>
        <end position="167"/>
    </location>
</feature>
<evidence type="ECO:0000256" key="1">
    <source>
        <dbReference type="ARBA" id="ARBA00004141"/>
    </source>
</evidence>
<sequence>MGVVLRMMGEVLGMMGVVLGMMGGVLGMIGVVLGMMGVVLGVMGTSCDFLGVAMIIPLLPGHTKSMGASSTMIGLGKWSDVVGRRWSLLWCFAFSSVGYVMLGFSSTILILMLSRIPSGIFKHTMSLSKAYLTDITPADERPAVYGTLNSISGIGFIIGPVLGGHIAETDNGFMRVCLCSATMFFLDLVITWYFIQPIPEDKIKRSTSEKKFALEDLNLNPITFFRTFSHILTGQIDLFIIRFLLGFAALLYRSNFTLMLENEYGTSPKTNGYIISMGSAVAVLSGMFVGHIIRLYNNEAKLLIHAGVMQVLAIIFLTFSPNIWFIMILLAPLSLSNSIARVCCTDLSVRRGRVTEVGAVIGLSQTVMSVARMLTPFLGGVLQEFSYQAPGVVAAAFAMAGTTVMVIYPQDQIKYKKH</sequence>
<feature type="transmembrane region" description="Helical" evidence="2">
    <location>
        <begin position="356"/>
        <end position="375"/>
    </location>
</feature>
<dbReference type="CDD" id="cd17390">
    <property type="entry name" value="MFS_MFSD9"/>
    <property type="match status" value="1"/>
</dbReference>
<comment type="subcellular location">
    <subcellularLocation>
        <location evidence="1">Membrane</location>
        <topology evidence="1">Multi-pass membrane protein</topology>
    </subcellularLocation>
</comment>
<organism evidence="4 5">
    <name type="scientific">Saccoglossus kowalevskii</name>
    <name type="common">Acorn worm</name>
    <dbReference type="NCBI Taxonomy" id="10224"/>
    <lineage>
        <taxon>Eukaryota</taxon>
        <taxon>Metazoa</taxon>
        <taxon>Hemichordata</taxon>
        <taxon>Enteropneusta</taxon>
        <taxon>Harrimaniidae</taxon>
        <taxon>Saccoglossus</taxon>
    </lineage>
</organism>
<feature type="transmembrane region" description="Helical" evidence="2">
    <location>
        <begin position="387"/>
        <end position="408"/>
    </location>
</feature>
<dbReference type="PANTHER" id="PTHR24002">
    <property type="entry name" value="SOLUTE CARRIER FAMILY 22 MEMBER 18"/>
    <property type="match status" value="1"/>
</dbReference>
<dbReference type="GeneID" id="102800734"/>
<dbReference type="Proteomes" id="UP000694865">
    <property type="component" value="Unplaced"/>
</dbReference>
<evidence type="ECO:0000313" key="5">
    <source>
        <dbReference type="RefSeq" id="XP_006825890.1"/>
    </source>
</evidence>
<feature type="transmembrane region" description="Helical" evidence="2">
    <location>
        <begin position="38"/>
        <end position="59"/>
    </location>
</feature>
<keyword evidence="2" id="KW-0812">Transmembrane</keyword>
<reference evidence="5" key="1">
    <citation type="submission" date="2025-08" db="UniProtKB">
        <authorList>
            <consortium name="RefSeq"/>
        </authorList>
    </citation>
    <scope>IDENTIFICATION</scope>
    <source>
        <tissue evidence="5">Testes</tissue>
    </source>
</reference>
<protein>
    <submittedName>
        <fullName evidence="5">Major facilitator superfamily domain-containing protein 9-like</fullName>
    </submittedName>
</protein>
<dbReference type="SUPFAM" id="SSF103473">
    <property type="entry name" value="MFS general substrate transporter"/>
    <property type="match status" value="1"/>
</dbReference>
<feature type="transmembrane region" description="Helical" evidence="2">
    <location>
        <begin position="231"/>
        <end position="252"/>
    </location>
</feature>
<evidence type="ECO:0000313" key="4">
    <source>
        <dbReference type="Proteomes" id="UP000694865"/>
    </source>
</evidence>
<dbReference type="InterPro" id="IPR036259">
    <property type="entry name" value="MFS_trans_sf"/>
</dbReference>
<name>A0ABM0N0U9_SACKO</name>
<feature type="transmembrane region" description="Helical" evidence="2">
    <location>
        <begin position="12"/>
        <end position="33"/>
    </location>
</feature>
<feature type="transmembrane region" description="Helical" evidence="2">
    <location>
        <begin position="272"/>
        <end position="293"/>
    </location>
</feature>
<dbReference type="InterPro" id="IPR020846">
    <property type="entry name" value="MFS_dom"/>
</dbReference>
<evidence type="ECO:0000256" key="2">
    <source>
        <dbReference type="SAM" id="Phobius"/>
    </source>
</evidence>
<keyword evidence="2" id="KW-0472">Membrane</keyword>
<gene>
    <name evidence="5" type="primary">LOC102800734</name>
</gene>
<feature type="transmembrane region" description="Helical" evidence="2">
    <location>
        <begin position="87"/>
        <end position="113"/>
    </location>
</feature>
<feature type="domain" description="Major facilitator superfamily (MFS) profile" evidence="3">
    <location>
        <begin position="8"/>
        <end position="412"/>
    </location>
</feature>
<dbReference type="PANTHER" id="PTHR24002:SF3">
    <property type="entry name" value="SOLUTE CARRIER FAMILY 22 MEMBER 18"/>
    <property type="match status" value="1"/>
</dbReference>
<dbReference type="Pfam" id="PF07690">
    <property type="entry name" value="MFS_1"/>
    <property type="match status" value="1"/>
</dbReference>
<keyword evidence="4" id="KW-1185">Reference proteome</keyword>
<dbReference type="PROSITE" id="PS50850">
    <property type="entry name" value="MFS"/>
    <property type="match status" value="1"/>
</dbReference>